<dbReference type="PRINTS" id="PR00035">
    <property type="entry name" value="HTHGNTR"/>
</dbReference>
<dbReference type="Proteomes" id="UP000706525">
    <property type="component" value="Unassembled WGS sequence"/>
</dbReference>
<evidence type="ECO:0000256" key="3">
    <source>
        <dbReference type="ARBA" id="ARBA00023163"/>
    </source>
</evidence>
<dbReference type="Gene3D" id="1.20.120.530">
    <property type="entry name" value="GntR ligand-binding domain-like"/>
    <property type="match status" value="1"/>
</dbReference>
<dbReference type="InterPro" id="IPR000524">
    <property type="entry name" value="Tscrpt_reg_HTH_GntR"/>
</dbReference>
<dbReference type="InterPro" id="IPR008920">
    <property type="entry name" value="TF_FadR/GntR_C"/>
</dbReference>
<organism evidence="7 8">
    <name type="scientific">Cupriavidus pampae</name>
    <dbReference type="NCBI Taxonomy" id="659251"/>
    <lineage>
        <taxon>Bacteria</taxon>
        <taxon>Pseudomonadati</taxon>
        <taxon>Pseudomonadota</taxon>
        <taxon>Betaproteobacteria</taxon>
        <taxon>Burkholderiales</taxon>
        <taxon>Burkholderiaceae</taxon>
        <taxon>Cupriavidus</taxon>
    </lineage>
</organism>
<dbReference type="SUPFAM" id="SSF48008">
    <property type="entry name" value="GntR ligand-binding domain-like"/>
    <property type="match status" value="1"/>
</dbReference>
<feature type="domain" description="HTH gntR-type" evidence="6">
    <location>
        <begin position="50"/>
        <end position="117"/>
    </location>
</feature>
<evidence type="ECO:0000256" key="4">
    <source>
        <dbReference type="SAM" id="MobiDB-lite"/>
    </source>
</evidence>
<accession>A0ABN7YYP1</accession>
<dbReference type="EMBL" id="CAJZAG010000007">
    <property type="protein sequence ID" value="CAG9177381.1"/>
    <property type="molecule type" value="Genomic_DNA"/>
</dbReference>
<dbReference type="PANTHER" id="PTHR43537">
    <property type="entry name" value="TRANSCRIPTIONAL REGULATOR, GNTR FAMILY"/>
    <property type="match status" value="1"/>
</dbReference>
<sequence length="270" mass="29329">MRRLRRTQGQSIKMRLVTRSPASLSASPAAAAIATDPSEVPDDAGRSASRSASDTVFFGILKGLELGSFVPGQRLVETDLVTEFGVGRNSVREALQRLAAEGIVELPRHRGAMIRRLSLQDTLDVLDVAERMTGLLARAAARGSGDRTQAQALRAAVQELVNAEKAERARSDEARGAVVSFSTARRHFYRTLLDMGGNRELRRLFPTIHMPIVHAQHRLASLQQMRLADYRRIATAVLAGSPDEAEAAGVAHVQNVRAAILADRVADRTP</sequence>
<feature type="chain" id="PRO_5045941631" description="HTH gntR-type domain-containing protein" evidence="5">
    <location>
        <begin position="32"/>
        <end position="270"/>
    </location>
</feature>
<dbReference type="SUPFAM" id="SSF46785">
    <property type="entry name" value="Winged helix' DNA-binding domain"/>
    <property type="match status" value="1"/>
</dbReference>
<feature type="compositionally biased region" description="Low complexity" evidence="4">
    <location>
        <begin position="28"/>
        <end position="38"/>
    </location>
</feature>
<evidence type="ECO:0000256" key="2">
    <source>
        <dbReference type="ARBA" id="ARBA00023125"/>
    </source>
</evidence>
<dbReference type="Gene3D" id="1.10.10.10">
    <property type="entry name" value="Winged helix-like DNA-binding domain superfamily/Winged helix DNA-binding domain"/>
    <property type="match status" value="1"/>
</dbReference>
<keyword evidence="3" id="KW-0804">Transcription</keyword>
<feature type="region of interest" description="Disordered" evidence="4">
    <location>
        <begin position="28"/>
        <end position="49"/>
    </location>
</feature>
<dbReference type="InterPro" id="IPR036388">
    <property type="entry name" value="WH-like_DNA-bd_sf"/>
</dbReference>
<keyword evidence="2" id="KW-0238">DNA-binding</keyword>
<keyword evidence="5" id="KW-0732">Signal</keyword>
<dbReference type="SMART" id="SM00895">
    <property type="entry name" value="FCD"/>
    <property type="match status" value="1"/>
</dbReference>
<dbReference type="PANTHER" id="PTHR43537:SF24">
    <property type="entry name" value="GLUCONATE OPERON TRANSCRIPTIONAL REPRESSOR"/>
    <property type="match status" value="1"/>
</dbReference>
<protein>
    <recommendedName>
        <fullName evidence="6">HTH gntR-type domain-containing protein</fullName>
    </recommendedName>
</protein>
<dbReference type="InterPro" id="IPR036390">
    <property type="entry name" value="WH_DNA-bd_sf"/>
</dbReference>
<feature type="region of interest" description="Disordered" evidence="4">
    <location>
        <begin position="1"/>
        <end position="20"/>
    </location>
</feature>
<dbReference type="SMART" id="SM00345">
    <property type="entry name" value="HTH_GNTR"/>
    <property type="match status" value="1"/>
</dbReference>
<name>A0ABN7YYP1_9BURK</name>
<dbReference type="Pfam" id="PF07729">
    <property type="entry name" value="FCD"/>
    <property type="match status" value="1"/>
</dbReference>
<feature type="signal peptide" evidence="5">
    <location>
        <begin position="1"/>
        <end position="31"/>
    </location>
</feature>
<keyword evidence="1" id="KW-0805">Transcription regulation</keyword>
<evidence type="ECO:0000313" key="7">
    <source>
        <dbReference type="EMBL" id="CAG9177381.1"/>
    </source>
</evidence>
<evidence type="ECO:0000313" key="8">
    <source>
        <dbReference type="Proteomes" id="UP000706525"/>
    </source>
</evidence>
<evidence type="ECO:0000259" key="6">
    <source>
        <dbReference type="PROSITE" id="PS50949"/>
    </source>
</evidence>
<dbReference type="Pfam" id="PF00392">
    <property type="entry name" value="GntR"/>
    <property type="match status" value="1"/>
</dbReference>
<dbReference type="InterPro" id="IPR011711">
    <property type="entry name" value="GntR_C"/>
</dbReference>
<gene>
    <name evidence="7" type="ORF">LMG32289_03796</name>
</gene>
<keyword evidence="8" id="KW-1185">Reference proteome</keyword>
<evidence type="ECO:0000256" key="1">
    <source>
        <dbReference type="ARBA" id="ARBA00023015"/>
    </source>
</evidence>
<dbReference type="PROSITE" id="PS50949">
    <property type="entry name" value="HTH_GNTR"/>
    <property type="match status" value="1"/>
</dbReference>
<evidence type="ECO:0000256" key="5">
    <source>
        <dbReference type="SAM" id="SignalP"/>
    </source>
</evidence>
<comment type="caution">
    <text evidence="7">The sequence shown here is derived from an EMBL/GenBank/DDBJ whole genome shotgun (WGS) entry which is preliminary data.</text>
</comment>
<proteinExistence type="predicted"/>
<reference evidence="7 8" key="1">
    <citation type="submission" date="2021-08" db="EMBL/GenBank/DDBJ databases">
        <authorList>
            <person name="Peeters C."/>
        </authorList>
    </citation>
    <scope>NUCLEOTIDE SEQUENCE [LARGE SCALE GENOMIC DNA]</scope>
    <source>
        <strain evidence="7 8">LMG 32289</strain>
    </source>
</reference>